<evidence type="ECO:0000313" key="1">
    <source>
        <dbReference type="EnsemblPlants" id="AVESA.00010b.r2.1CG0119550.1.CDS.1"/>
    </source>
</evidence>
<name>A0ACD5TSW1_AVESA</name>
<dbReference type="Proteomes" id="UP001732700">
    <property type="component" value="Chromosome 1C"/>
</dbReference>
<dbReference type="EnsemblPlants" id="AVESA.00010b.r2.1CG0119550.1">
    <property type="protein sequence ID" value="AVESA.00010b.r2.1CG0119550.1.CDS.1"/>
    <property type="gene ID" value="AVESA.00010b.r2.1CG0119550"/>
</dbReference>
<accession>A0ACD5TSW1</accession>
<organism evidence="1 2">
    <name type="scientific">Avena sativa</name>
    <name type="common">Oat</name>
    <dbReference type="NCBI Taxonomy" id="4498"/>
    <lineage>
        <taxon>Eukaryota</taxon>
        <taxon>Viridiplantae</taxon>
        <taxon>Streptophyta</taxon>
        <taxon>Embryophyta</taxon>
        <taxon>Tracheophyta</taxon>
        <taxon>Spermatophyta</taxon>
        <taxon>Magnoliopsida</taxon>
        <taxon>Liliopsida</taxon>
        <taxon>Poales</taxon>
        <taxon>Poaceae</taxon>
        <taxon>BOP clade</taxon>
        <taxon>Pooideae</taxon>
        <taxon>Poodae</taxon>
        <taxon>Poeae</taxon>
        <taxon>Poeae Chloroplast Group 1 (Aveneae type)</taxon>
        <taxon>Aveninae</taxon>
        <taxon>Avena</taxon>
    </lineage>
</organism>
<keyword evidence="2" id="KW-1185">Reference proteome</keyword>
<proteinExistence type="predicted"/>
<evidence type="ECO:0000313" key="2">
    <source>
        <dbReference type="Proteomes" id="UP001732700"/>
    </source>
</evidence>
<reference evidence="1" key="2">
    <citation type="submission" date="2025-09" db="UniProtKB">
        <authorList>
            <consortium name="EnsemblPlants"/>
        </authorList>
    </citation>
    <scope>IDENTIFICATION</scope>
</reference>
<protein>
    <submittedName>
        <fullName evidence="1">Uncharacterized protein</fullName>
    </submittedName>
</protein>
<reference evidence="1" key="1">
    <citation type="submission" date="2021-05" db="EMBL/GenBank/DDBJ databases">
        <authorList>
            <person name="Scholz U."/>
            <person name="Mascher M."/>
            <person name="Fiebig A."/>
        </authorList>
    </citation>
    <scope>NUCLEOTIDE SEQUENCE [LARGE SCALE GENOMIC DNA]</scope>
</reference>
<sequence>MEVVLSAAAGDLVSRLLSFLMSKYWDVACSEEEKHVERLQQLLLRAHMVVEEADRRYITNSGMLLQLKMLSRAMYRGYHALDTVRCNRLIKEGSEEVTTADSFASYLGTPLKRFRANGGTSSHEAGNICDLQGALLKLETVISNMTEFVILLSGCESMMFRKPYDTYFYVDNFMFGRQTEKQQVINFLLHHHPLGSPPVLPIIGGTLVGKRTLVKHVWNDEKVRSFYSSVLHFNGDNFRMIENESMPGRTLVVVTFVSDVDDGEWKSFYRAVTCKSTETKIIIVSRMESLARYGTVEPVHLSRLQDDEYSYLFKTLAFGSARAEDHPKMTLLAGEFSKVLHGSFMGAYPFAYRLRTDLSLQFWVNTLKVLKKVIKKNLSMYGEHLYPSRQHYTIDLTDFLPSPSAPLRIMPPRTEAEVSQRKLPKIRLEDIVVNPSIRPKGDFDLMTWKSPIPPYTEFCNHVPSCAQQHPKKTLRRKRDATLSL</sequence>